<dbReference type="Pfam" id="PF06985">
    <property type="entry name" value="HET"/>
    <property type="match status" value="1"/>
</dbReference>
<dbReference type="AlphaFoldDB" id="A0A6A5VBM4"/>
<dbReference type="InterPro" id="IPR052895">
    <property type="entry name" value="HetReg/Transcr_Mod"/>
</dbReference>
<dbReference type="Proteomes" id="UP000800036">
    <property type="component" value="Unassembled WGS sequence"/>
</dbReference>
<dbReference type="PANTHER" id="PTHR24148">
    <property type="entry name" value="ANKYRIN REPEAT DOMAIN-CONTAINING PROTEIN 39 HOMOLOG-RELATED"/>
    <property type="match status" value="1"/>
</dbReference>
<reference evidence="2" key="1">
    <citation type="journal article" date="2020" name="Stud. Mycol.">
        <title>101 Dothideomycetes genomes: a test case for predicting lifestyles and emergence of pathogens.</title>
        <authorList>
            <person name="Haridas S."/>
            <person name="Albert R."/>
            <person name="Binder M."/>
            <person name="Bloem J."/>
            <person name="Labutti K."/>
            <person name="Salamov A."/>
            <person name="Andreopoulos B."/>
            <person name="Baker S."/>
            <person name="Barry K."/>
            <person name="Bills G."/>
            <person name="Bluhm B."/>
            <person name="Cannon C."/>
            <person name="Castanera R."/>
            <person name="Culley D."/>
            <person name="Daum C."/>
            <person name="Ezra D."/>
            <person name="Gonzalez J."/>
            <person name="Henrissat B."/>
            <person name="Kuo A."/>
            <person name="Liang C."/>
            <person name="Lipzen A."/>
            <person name="Lutzoni F."/>
            <person name="Magnuson J."/>
            <person name="Mondo S."/>
            <person name="Nolan M."/>
            <person name="Ohm R."/>
            <person name="Pangilinan J."/>
            <person name="Park H.-J."/>
            <person name="Ramirez L."/>
            <person name="Alfaro M."/>
            <person name="Sun H."/>
            <person name="Tritt A."/>
            <person name="Yoshinaga Y."/>
            <person name="Zwiers L.-H."/>
            <person name="Turgeon B."/>
            <person name="Goodwin S."/>
            <person name="Spatafora J."/>
            <person name="Crous P."/>
            <person name="Grigoriev I."/>
        </authorList>
    </citation>
    <scope>NUCLEOTIDE SEQUENCE</scope>
    <source>
        <strain evidence="2">CBS 107.79</strain>
    </source>
</reference>
<feature type="non-terminal residue" evidence="2">
    <location>
        <position position="1"/>
    </location>
</feature>
<dbReference type="InterPro" id="IPR010730">
    <property type="entry name" value="HET"/>
</dbReference>
<evidence type="ECO:0000259" key="1">
    <source>
        <dbReference type="Pfam" id="PF06985"/>
    </source>
</evidence>
<name>A0A6A5VBM4_9PLEO</name>
<organism evidence="2 3">
    <name type="scientific">Bimuria novae-zelandiae CBS 107.79</name>
    <dbReference type="NCBI Taxonomy" id="1447943"/>
    <lineage>
        <taxon>Eukaryota</taxon>
        <taxon>Fungi</taxon>
        <taxon>Dikarya</taxon>
        <taxon>Ascomycota</taxon>
        <taxon>Pezizomycotina</taxon>
        <taxon>Dothideomycetes</taxon>
        <taxon>Pleosporomycetidae</taxon>
        <taxon>Pleosporales</taxon>
        <taxon>Massarineae</taxon>
        <taxon>Didymosphaeriaceae</taxon>
        <taxon>Bimuria</taxon>
    </lineage>
</organism>
<keyword evidence="3" id="KW-1185">Reference proteome</keyword>
<dbReference type="OrthoDB" id="2157530at2759"/>
<protein>
    <recommendedName>
        <fullName evidence="1">Heterokaryon incompatibility domain-containing protein</fullName>
    </recommendedName>
</protein>
<dbReference type="PANTHER" id="PTHR24148:SF73">
    <property type="entry name" value="HET DOMAIN PROTEIN (AFU_ORTHOLOGUE AFUA_8G01020)"/>
    <property type="match status" value="1"/>
</dbReference>
<evidence type="ECO:0000313" key="2">
    <source>
        <dbReference type="EMBL" id="KAF1974863.1"/>
    </source>
</evidence>
<feature type="domain" description="Heterokaryon incompatibility" evidence="1">
    <location>
        <begin position="1"/>
        <end position="45"/>
    </location>
</feature>
<evidence type="ECO:0000313" key="3">
    <source>
        <dbReference type="Proteomes" id="UP000800036"/>
    </source>
</evidence>
<accession>A0A6A5VBM4</accession>
<gene>
    <name evidence="2" type="ORF">BU23DRAFT_460478</name>
</gene>
<dbReference type="EMBL" id="ML976673">
    <property type="protein sequence ID" value="KAF1974863.1"/>
    <property type="molecule type" value="Genomic_DNA"/>
</dbReference>
<sequence length="51" mass="5661">IWVDTVYINQKDVLERNAQVAMMGKIFESAALVVCWFGPAAEDSDVACEII</sequence>
<proteinExistence type="predicted"/>